<proteinExistence type="predicted"/>
<keyword evidence="1" id="KW-0732">Signal</keyword>
<dbReference type="OrthoDB" id="9789880at2"/>
<feature type="signal peptide" evidence="1">
    <location>
        <begin position="1"/>
        <end position="31"/>
    </location>
</feature>
<sequence length="251" mass="27568">MRKTFFIRNAKSACIHLLCAGLLFTIGCKKAEDEPKTNKEEINPPAAITTKESSSAGLINESSAIEVKEVIPADNYPGLRTAGAATYIHFGDRTSCTWNPNICNNSFVVWPGYIQSTGGDDWGYAWMSNGPGTAFLPHNTGEHYHIGGLFDPANEPNPKATSMFGSDWFAFYMQRSGTGRINFDLTQINVTGVPITLWFKAANGGWYYWASLPKGRWNLPGATNIQELHIRAASGLANDKWSIDDILVKAL</sequence>
<dbReference type="RefSeq" id="WP_045457562.1">
    <property type="nucleotide sequence ID" value="NZ_BBLT01000001.1"/>
</dbReference>
<dbReference type="Proteomes" id="UP000030185">
    <property type="component" value="Unassembled WGS sequence"/>
</dbReference>
<dbReference type="AlphaFoldDB" id="A0A098L9P9"/>
<dbReference type="eggNOG" id="ENOG5034C99">
    <property type="taxonomic scope" value="Bacteria"/>
</dbReference>
<gene>
    <name evidence="2" type="ORF">MYP_350</name>
</gene>
<evidence type="ECO:0000256" key="1">
    <source>
        <dbReference type="SAM" id="SignalP"/>
    </source>
</evidence>
<name>A0A098L9P9_9BACT</name>
<organism evidence="2 3">
    <name type="scientific">Sporocytophaga myxococcoides</name>
    <dbReference type="NCBI Taxonomy" id="153721"/>
    <lineage>
        <taxon>Bacteria</taxon>
        <taxon>Pseudomonadati</taxon>
        <taxon>Bacteroidota</taxon>
        <taxon>Cytophagia</taxon>
        <taxon>Cytophagales</taxon>
        <taxon>Cytophagaceae</taxon>
        <taxon>Sporocytophaga</taxon>
    </lineage>
</organism>
<dbReference type="PROSITE" id="PS51257">
    <property type="entry name" value="PROKAR_LIPOPROTEIN"/>
    <property type="match status" value="1"/>
</dbReference>
<comment type="caution">
    <text evidence="2">The sequence shown here is derived from an EMBL/GenBank/DDBJ whole genome shotgun (WGS) entry which is preliminary data.</text>
</comment>
<protein>
    <submittedName>
        <fullName evidence="2">Uncharacterized protein</fullName>
    </submittedName>
</protein>
<accession>A0A098L9P9</accession>
<evidence type="ECO:0000313" key="2">
    <source>
        <dbReference type="EMBL" id="GAL83124.1"/>
    </source>
</evidence>
<keyword evidence="3" id="KW-1185">Reference proteome</keyword>
<dbReference type="EMBL" id="BBLT01000001">
    <property type="protein sequence ID" value="GAL83124.1"/>
    <property type="molecule type" value="Genomic_DNA"/>
</dbReference>
<reference evidence="2 3" key="1">
    <citation type="submission" date="2014-09" db="EMBL/GenBank/DDBJ databases">
        <title>Sporocytophaga myxococcoides PG-01 genome sequencing.</title>
        <authorList>
            <person name="Liu L."/>
            <person name="Gao P.J."/>
            <person name="Chen G.J."/>
            <person name="Wang L.S."/>
        </authorList>
    </citation>
    <scope>NUCLEOTIDE SEQUENCE [LARGE SCALE GENOMIC DNA]</scope>
    <source>
        <strain evidence="2 3">PG-01</strain>
    </source>
</reference>
<evidence type="ECO:0000313" key="3">
    <source>
        <dbReference type="Proteomes" id="UP000030185"/>
    </source>
</evidence>
<feature type="chain" id="PRO_5001937255" evidence="1">
    <location>
        <begin position="32"/>
        <end position="251"/>
    </location>
</feature>